<comment type="domain">
    <text evidence="10">Consists of three domains: the N-terminal catalytic domain, the editing domain and the C-terminal anticodon-binding domain.</text>
</comment>
<evidence type="ECO:0000256" key="5">
    <source>
        <dbReference type="ARBA" id="ARBA00022741"/>
    </source>
</evidence>
<reference evidence="13" key="2">
    <citation type="submission" date="2011-02" db="EMBL/GenBank/DDBJ databases">
        <title>The complete genome of Desulfurobacterium thermolithotrophum DSM 11699.</title>
        <authorList>
            <consortium name="US DOE Joint Genome Institute (JGI-PGF)"/>
            <person name="Lucas S."/>
            <person name="Copeland A."/>
            <person name="Lapidus A."/>
            <person name="Bruce D."/>
            <person name="Goodwin L."/>
            <person name="Pitluck S."/>
            <person name="Kyrpides N."/>
            <person name="Mavromatis K."/>
            <person name="Pagani I."/>
            <person name="Ivanova N."/>
            <person name="Mikhailova N."/>
            <person name="Daligault H."/>
            <person name="Detter J.C."/>
            <person name="Tapia R."/>
            <person name="Han C."/>
            <person name="Land M."/>
            <person name="Hauser L."/>
            <person name="Markowitz V."/>
            <person name="Cheng J.-F."/>
            <person name="Hugenholtz P."/>
            <person name="Woyke T."/>
            <person name="Wu D."/>
            <person name="Spring S."/>
            <person name="Brambilla E."/>
            <person name="Klenk H.-P."/>
            <person name="Eisen J.A."/>
        </authorList>
    </citation>
    <scope>NUCLEOTIDE SEQUENCE [LARGE SCALE GENOMIC DNA]</scope>
    <source>
        <strain evidence="13">DSM 11699 / BSA</strain>
    </source>
</reference>
<dbReference type="HOGENOM" id="CLU_016739_0_0_0"/>
<comment type="subunit">
    <text evidence="2 10">Homodimer.</text>
</comment>
<protein>
    <recommendedName>
        <fullName evidence="10">Proline--tRNA ligase</fullName>
        <ecNumber evidence="10">6.1.1.15</ecNumber>
    </recommendedName>
    <alternativeName>
        <fullName evidence="10">Prolyl-tRNA synthetase</fullName>
        <shortName evidence="10">ProRS</shortName>
    </alternativeName>
</protein>
<dbReference type="GO" id="GO:0004827">
    <property type="term" value="F:proline-tRNA ligase activity"/>
    <property type="evidence" value="ECO:0007669"/>
    <property type="project" value="UniProtKB-UniRule"/>
</dbReference>
<evidence type="ECO:0000256" key="3">
    <source>
        <dbReference type="ARBA" id="ARBA00022490"/>
    </source>
</evidence>
<dbReference type="RefSeq" id="WP_013639117.1">
    <property type="nucleotide sequence ID" value="NC_015185.1"/>
</dbReference>
<dbReference type="InterPro" id="IPR033730">
    <property type="entry name" value="ProRS_core_prok"/>
</dbReference>
<keyword evidence="3 10" id="KW-0963">Cytoplasm</keyword>
<evidence type="ECO:0000256" key="7">
    <source>
        <dbReference type="ARBA" id="ARBA00022917"/>
    </source>
</evidence>
<evidence type="ECO:0000256" key="10">
    <source>
        <dbReference type="HAMAP-Rule" id="MF_01569"/>
    </source>
</evidence>
<evidence type="ECO:0000256" key="2">
    <source>
        <dbReference type="ARBA" id="ARBA00011738"/>
    </source>
</evidence>
<sequence>MRFSRAFIPTMKESPADAEIPSHKLLIRAGFIRKKASGLYDILPLGVKVLLKIEKVIREEMNKAGAQEVILPIMHPAELWIESGRWDVYGKEMIKFKDRHDRDYALGPTAEEMITDLVRKEVKSYKDLPLNLYQIGRKFRDEIRPRFGLMRAREFIMKDAYSFHASNEDAEREYWNMYETYSRIFRKMGLVFKAVEADTGEIGGKFSHEFMVIADTGEGKLVYCEKCGYAASTEKAEQKEPKVPESRKENFKSVEKVHTPDVKRIEEVSAFLGISPENILKLLVYIVDEKPIAIAIRGDREVNELKVKNFFKGSKLRLATDEEIEKFTGQPKGFLSPVGLKIPVYADYSVVSMVNFVAGAGEKDYHLKNVNWERDFEVTEFVDFAEVKGEDPCPKCAAPLIEKRGIEVGHIFKLGTKYSQAMNATFVDEDGKEKPMVMGCYGIGVTRVMAAAVEQNYDENGIIWPVEIAPFEVIVIPVNVKKEEIIETAENIYDELQKNGFDVAIDDRNARPGFKFKDADLIGIPYQIIVGKKAGEGVVEIKVRKTGERFEIAVNKVVEKIGELVRGKNGINREQD</sequence>
<name>F0S2F5_DESTD</name>
<dbReference type="InterPro" id="IPR036621">
    <property type="entry name" value="Anticodon-bd_dom_sf"/>
</dbReference>
<gene>
    <name evidence="10" type="primary">proS</name>
    <name evidence="12" type="ordered locus">Dester_1543</name>
</gene>
<dbReference type="EMBL" id="CP002543">
    <property type="protein sequence ID" value="ADY74170.1"/>
    <property type="molecule type" value="Genomic_DNA"/>
</dbReference>
<dbReference type="InterPro" id="IPR044140">
    <property type="entry name" value="ProRS_anticodon_short"/>
</dbReference>
<dbReference type="STRING" id="868864.Dester_1543"/>
<dbReference type="FunFam" id="3.40.50.800:FF:000011">
    <property type="entry name" value="Proline--tRNA ligase"/>
    <property type="match status" value="1"/>
</dbReference>
<dbReference type="InterPro" id="IPR050062">
    <property type="entry name" value="Pro-tRNA_synthetase"/>
</dbReference>
<dbReference type="InParanoid" id="F0S2F5"/>
<dbReference type="eggNOG" id="COG0442">
    <property type="taxonomic scope" value="Bacteria"/>
</dbReference>
<dbReference type="InterPro" id="IPR004154">
    <property type="entry name" value="Anticodon-bd"/>
</dbReference>
<dbReference type="GO" id="GO:0005829">
    <property type="term" value="C:cytosol"/>
    <property type="evidence" value="ECO:0007669"/>
    <property type="project" value="TreeGrafter"/>
</dbReference>
<dbReference type="InterPro" id="IPR007214">
    <property type="entry name" value="YbaK/aa-tRNA-synth-assoc-dom"/>
</dbReference>
<keyword evidence="7 10" id="KW-0648">Protein biosynthesis</keyword>
<proteinExistence type="inferred from homology"/>
<dbReference type="Gene3D" id="3.30.930.10">
    <property type="entry name" value="Bira Bifunctional Protein, Domain 2"/>
    <property type="match status" value="2"/>
</dbReference>
<evidence type="ECO:0000313" key="12">
    <source>
        <dbReference type="EMBL" id="ADY74170.1"/>
    </source>
</evidence>
<dbReference type="HAMAP" id="MF_01569">
    <property type="entry name" value="Pro_tRNA_synth_type1"/>
    <property type="match status" value="1"/>
</dbReference>
<dbReference type="InterPro" id="IPR023717">
    <property type="entry name" value="Pro-tRNA-Synthase_IIa_type1"/>
</dbReference>
<dbReference type="GO" id="GO:0006433">
    <property type="term" value="P:prolyl-tRNA aminoacylation"/>
    <property type="evidence" value="ECO:0007669"/>
    <property type="project" value="UniProtKB-UniRule"/>
</dbReference>
<dbReference type="SUPFAM" id="SSF55681">
    <property type="entry name" value="Class II aaRS and biotin synthetases"/>
    <property type="match status" value="1"/>
</dbReference>
<dbReference type="FunFam" id="3.30.930.10:FF:000066">
    <property type="entry name" value="Proline--tRNA ligase"/>
    <property type="match status" value="1"/>
</dbReference>
<evidence type="ECO:0000313" key="13">
    <source>
        <dbReference type="Proteomes" id="UP000007102"/>
    </source>
</evidence>
<dbReference type="GO" id="GO:0002161">
    <property type="term" value="F:aminoacyl-tRNA deacylase activity"/>
    <property type="evidence" value="ECO:0007669"/>
    <property type="project" value="InterPro"/>
</dbReference>
<dbReference type="SUPFAM" id="SSF55826">
    <property type="entry name" value="YbaK/ProRS associated domain"/>
    <property type="match status" value="1"/>
</dbReference>
<dbReference type="EC" id="6.1.1.15" evidence="10"/>
<dbReference type="PROSITE" id="PS50862">
    <property type="entry name" value="AA_TRNA_LIGASE_II"/>
    <property type="match status" value="1"/>
</dbReference>
<comment type="catalytic activity">
    <reaction evidence="9 10">
        <text>tRNA(Pro) + L-proline + ATP = L-prolyl-tRNA(Pro) + AMP + diphosphate</text>
        <dbReference type="Rhea" id="RHEA:14305"/>
        <dbReference type="Rhea" id="RHEA-COMP:9700"/>
        <dbReference type="Rhea" id="RHEA-COMP:9702"/>
        <dbReference type="ChEBI" id="CHEBI:30616"/>
        <dbReference type="ChEBI" id="CHEBI:33019"/>
        <dbReference type="ChEBI" id="CHEBI:60039"/>
        <dbReference type="ChEBI" id="CHEBI:78442"/>
        <dbReference type="ChEBI" id="CHEBI:78532"/>
        <dbReference type="ChEBI" id="CHEBI:456215"/>
        <dbReference type="EC" id="6.1.1.15"/>
    </reaction>
</comment>
<dbReference type="GO" id="GO:0005524">
    <property type="term" value="F:ATP binding"/>
    <property type="evidence" value="ECO:0007669"/>
    <property type="project" value="UniProtKB-UniRule"/>
</dbReference>
<evidence type="ECO:0000256" key="1">
    <source>
        <dbReference type="ARBA" id="ARBA00004496"/>
    </source>
</evidence>
<dbReference type="SUPFAM" id="SSF52954">
    <property type="entry name" value="Class II aaRS ABD-related"/>
    <property type="match status" value="1"/>
</dbReference>
<dbReference type="CDD" id="cd00779">
    <property type="entry name" value="ProRS_core_prok"/>
    <property type="match status" value="1"/>
</dbReference>
<dbReference type="PIRSF" id="PIRSF001535">
    <property type="entry name" value="ProRS_1"/>
    <property type="match status" value="1"/>
</dbReference>
<evidence type="ECO:0000256" key="6">
    <source>
        <dbReference type="ARBA" id="ARBA00022840"/>
    </source>
</evidence>
<organism evidence="12 13">
    <name type="scientific">Desulfurobacterium thermolithotrophum (strain DSM 11699 / BSA)</name>
    <dbReference type="NCBI Taxonomy" id="868864"/>
    <lineage>
        <taxon>Bacteria</taxon>
        <taxon>Pseudomonadati</taxon>
        <taxon>Aquificota</taxon>
        <taxon>Aquificia</taxon>
        <taxon>Desulfurobacteriales</taxon>
        <taxon>Desulfurobacteriaceae</taxon>
        <taxon>Desulfurobacterium</taxon>
    </lineage>
</organism>
<comment type="similarity">
    <text evidence="10">Belongs to the class-II aminoacyl-tRNA synthetase family. ProS type 1 subfamily.</text>
</comment>
<dbReference type="InterPro" id="IPR002314">
    <property type="entry name" value="aa-tRNA-synt_IIb"/>
</dbReference>
<evidence type="ECO:0000256" key="9">
    <source>
        <dbReference type="ARBA" id="ARBA00047671"/>
    </source>
</evidence>
<keyword evidence="6 10" id="KW-0067">ATP-binding</keyword>
<evidence type="ECO:0000259" key="11">
    <source>
        <dbReference type="PROSITE" id="PS50862"/>
    </source>
</evidence>
<dbReference type="CDD" id="cd00861">
    <property type="entry name" value="ProRS_anticodon_short"/>
    <property type="match status" value="1"/>
</dbReference>
<dbReference type="PANTHER" id="PTHR42753">
    <property type="entry name" value="MITOCHONDRIAL RIBOSOME PROTEIN L39/PROLYL-TRNA LIGASE FAMILY MEMBER"/>
    <property type="match status" value="1"/>
</dbReference>
<dbReference type="InterPro" id="IPR045864">
    <property type="entry name" value="aa-tRNA-synth_II/BPL/LPL"/>
</dbReference>
<dbReference type="InterPro" id="IPR036754">
    <property type="entry name" value="YbaK/aa-tRNA-synt-asso_dom_sf"/>
</dbReference>
<dbReference type="FunCoup" id="F0S2F5">
    <property type="interactions" value="420"/>
</dbReference>
<accession>F0S2F5</accession>
<dbReference type="Pfam" id="PF00587">
    <property type="entry name" value="tRNA-synt_2b"/>
    <property type="match status" value="1"/>
</dbReference>
<evidence type="ECO:0000256" key="8">
    <source>
        <dbReference type="ARBA" id="ARBA00023146"/>
    </source>
</evidence>
<keyword evidence="13" id="KW-1185">Reference proteome</keyword>
<feature type="domain" description="Aminoacyl-transfer RNA synthetases class-II family profile" evidence="11">
    <location>
        <begin position="38"/>
        <end position="465"/>
    </location>
</feature>
<dbReference type="InterPro" id="IPR004500">
    <property type="entry name" value="Pro-tRNA-synth_IIa_bac-type"/>
</dbReference>
<dbReference type="InterPro" id="IPR006195">
    <property type="entry name" value="aa-tRNA-synth_II"/>
</dbReference>
<comment type="subcellular location">
    <subcellularLocation>
        <location evidence="1 10">Cytoplasm</location>
    </subcellularLocation>
</comment>
<dbReference type="Pfam" id="PF03129">
    <property type="entry name" value="HGTP_anticodon"/>
    <property type="match status" value="1"/>
</dbReference>
<dbReference type="PANTHER" id="PTHR42753:SF2">
    <property type="entry name" value="PROLINE--TRNA LIGASE"/>
    <property type="match status" value="1"/>
</dbReference>
<dbReference type="OrthoDB" id="9809052at2"/>
<keyword evidence="4 10" id="KW-0436">Ligase</keyword>
<reference evidence="12 13" key="1">
    <citation type="journal article" date="2011" name="Stand. Genomic Sci.">
        <title>Complete genome sequence of the thermophilic sulfur-reducer Desulfurobacterium thermolithotrophum type strain (BSA(T)) from a deep-sea hydrothermal vent.</title>
        <authorList>
            <person name="Goker M."/>
            <person name="Daligault H."/>
            <person name="Mwirichia R."/>
            <person name="Lapidus A."/>
            <person name="Lucas S."/>
            <person name="Deshpande S."/>
            <person name="Pagani I."/>
            <person name="Tapia R."/>
            <person name="Cheng J.F."/>
            <person name="Goodwin L."/>
            <person name="Pitluck S."/>
            <person name="Liolios K."/>
            <person name="Ivanova N."/>
            <person name="Mavromatis K."/>
            <person name="Mikhailova N."/>
            <person name="Pati A."/>
            <person name="Chen A."/>
            <person name="Palaniappan K."/>
            <person name="Han C."/>
            <person name="Land M."/>
            <person name="Hauser L."/>
            <person name="Pan C."/>
            <person name="Brambilla E.M."/>
            <person name="Rohde M."/>
            <person name="Spring S."/>
            <person name="Sikorski J."/>
            <person name="Wirth R."/>
            <person name="Detter J.C."/>
            <person name="Woyke T."/>
            <person name="Bristow J."/>
            <person name="Eisen J.A."/>
            <person name="Markowitz V."/>
            <person name="Hugenholtz P."/>
            <person name="Kyrpides N.C."/>
            <person name="Klenk H.P."/>
        </authorList>
    </citation>
    <scope>NUCLEOTIDE SEQUENCE [LARGE SCALE GENOMIC DNA]</scope>
    <source>
        <strain evidence="13">DSM 11699 / BSA</strain>
    </source>
</reference>
<dbReference type="CDD" id="cd04334">
    <property type="entry name" value="ProRS-INS"/>
    <property type="match status" value="1"/>
</dbReference>
<comment type="function">
    <text evidence="10">Catalyzes the attachment of proline to tRNA(Pro) in a two-step reaction: proline is first activated by ATP to form Pro-AMP and then transferred to the acceptor end of tRNA(Pro). As ProRS can inadvertently accommodate and process non-cognate amino acids such as alanine and cysteine, to avoid such errors it has two additional distinct editing activities against alanine. One activity is designated as 'pretransfer' editing and involves the tRNA(Pro)-independent hydrolysis of activated Ala-AMP. The other activity is designated 'posttransfer' editing and involves deacylation of mischarged Ala-tRNA(Pro). The misacylated Cys-tRNA(Pro) is not edited by ProRS.</text>
</comment>
<dbReference type="NCBIfam" id="NF006625">
    <property type="entry name" value="PRK09194.1"/>
    <property type="match status" value="1"/>
</dbReference>
<dbReference type="PRINTS" id="PR01046">
    <property type="entry name" value="TRNASYNTHPRO"/>
</dbReference>
<dbReference type="Pfam" id="PF04073">
    <property type="entry name" value="tRNA_edit"/>
    <property type="match status" value="1"/>
</dbReference>
<dbReference type="FunFam" id="3.30.930.10:FF:000097">
    <property type="entry name" value="Proline--tRNA ligase"/>
    <property type="match status" value="1"/>
</dbReference>
<dbReference type="KEGG" id="dte:Dester_1543"/>
<dbReference type="Proteomes" id="UP000007102">
    <property type="component" value="Chromosome"/>
</dbReference>
<evidence type="ECO:0000256" key="4">
    <source>
        <dbReference type="ARBA" id="ARBA00022598"/>
    </source>
</evidence>
<keyword evidence="5 10" id="KW-0547">Nucleotide-binding</keyword>
<dbReference type="NCBIfam" id="TIGR00409">
    <property type="entry name" value="proS_fam_II"/>
    <property type="match status" value="1"/>
</dbReference>
<dbReference type="Gene3D" id="3.40.50.800">
    <property type="entry name" value="Anticodon-binding domain"/>
    <property type="match status" value="1"/>
</dbReference>
<dbReference type="AlphaFoldDB" id="F0S2F5"/>
<dbReference type="InterPro" id="IPR002316">
    <property type="entry name" value="Pro-tRNA-ligase_IIa"/>
</dbReference>
<keyword evidence="8 10" id="KW-0030">Aminoacyl-tRNA synthetase</keyword>